<dbReference type="Gene3D" id="2.60.40.1120">
    <property type="entry name" value="Carboxypeptidase-like, regulatory domain"/>
    <property type="match status" value="1"/>
</dbReference>
<accession>A0A5J4RNY6</accession>
<dbReference type="InterPro" id="IPR008969">
    <property type="entry name" value="CarboxyPept-like_regulatory"/>
</dbReference>
<dbReference type="GO" id="GO:0009279">
    <property type="term" value="C:cell outer membrane"/>
    <property type="evidence" value="ECO:0007669"/>
    <property type="project" value="UniProtKB-SubCell"/>
</dbReference>
<dbReference type="SUPFAM" id="SSF49464">
    <property type="entry name" value="Carboxypeptidase regulatory domain-like"/>
    <property type="match status" value="1"/>
</dbReference>
<dbReference type="InterPro" id="IPR036942">
    <property type="entry name" value="Beta-barrel_TonB_sf"/>
</dbReference>
<dbReference type="Gene3D" id="2.170.130.10">
    <property type="entry name" value="TonB-dependent receptor, plug domain"/>
    <property type="match status" value="1"/>
</dbReference>
<dbReference type="InterPro" id="IPR023996">
    <property type="entry name" value="TonB-dep_OMP_SusC/RagA"/>
</dbReference>
<dbReference type="SUPFAM" id="SSF56935">
    <property type="entry name" value="Porins"/>
    <property type="match status" value="1"/>
</dbReference>
<gene>
    <name evidence="7" type="ORF">EZS27_016424</name>
</gene>
<dbReference type="InterPro" id="IPR039426">
    <property type="entry name" value="TonB-dep_rcpt-like"/>
</dbReference>
<dbReference type="Gene3D" id="2.40.170.20">
    <property type="entry name" value="TonB-dependent receptor, beta-barrel domain"/>
    <property type="match status" value="1"/>
</dbReference>
<comment type="caution">
    <text evidence="7">The sequence shown here is derived from an EMBL/GenBank/DDBJ whole genome shotgun (WGS) entry which is preliminary data.</text>
</comment>
<dbReference type="Pfam" id="PF07715">
    <property type="entry name" value="Plug"/>
    <property type="match status" value="1"/>
</dbReference>
<evidence type="ECO:0000256" key="1">
    <source>
        <dbReference type="ARBA" id="ARBA00004571"/>
    </source>
</evidence>
<dbReference type="InterPro" id="IPR023997">
    <property type="entry name" value="TonB-dep_OMP_SusC/RagA_CS"/>
</dbReference>
<protein>
    <submittedName>
        <fullName evidence="7">TonB-dependent receptor SusC</fullName>
    </submittedName>
</protein>
<organism evidence="7">
    <name type="scientific">termite gut metagenome</name>
    <dbReference type="NCBI Taxonomy" id="433724"/>
    <lineage>
        <taxon>unclassified sequences</taxon>
        <taxon>metagenomes</taxon>
        <taxon>organismal metagenomes</taxon>
    </lineage>
</organism>
<dbReference type="Pfam" id="PF13715">
    <property type="entry name" value="CarbopepD_reg_2"/>
    <property type="match status" value="1"/>
</dbReference>
<dbReference type="EMBL" id="SNRY01000904">
    <property type="protein sequence ID" value="KAA6335334.1"/>
    <property type="molecule type" value="Genomic_DNA"/>
</dbReference>
<sequence>MVKIITFIQCTIYVLIFSIHSSVFAQQNSLSIRGQVLDKKTNEPLIGANVSIANDKTGTVSDTKGKFVLSSKSFPATISVSYLGYQTSRISVEENSGAVTVFLLEDMSVLNEVVIVGYGTQRRKELTGSVSSVSQSVLDHVTITFDEMLGGAVAGLNVTQDSGQPGAGSSIRIRGGNSINANNDPLYVVDGFIFYCDNSSTKTGLGGIESNISPLASLNPADIESIEVLKDVSATAIYGSRGANGVIIVTTKKGKRGNNNVNYQYITGTERSAKKLKLLNASQWAELQNDLGIRSFDQSTIARLGTGSDWQNAVLQTGSTQTHELSFSGGDNVSRYLISGNYTKEEGIIIHTDFERFSGRVNFERELLPNFTVGVTVTASNSTQNSLTTFESVAYNSSPYSYGISNSLTYALYVPPVLPIYNEDGSYNFTNPYEHGYLSIGGKAANPVADLTNSVGQSINTSLLGSFYAKYTIAQGLVAKLNAGTSINHTTQNFFAPSTSALGLADVGIAGIGNKRHKAWQMEYTLDYTQTFKKNHFLNLLAGYTIEQTAENSITSVASHFTNEELKFNNLPAGNVIYPPITPYPSESTLNSLLGRVNYSLLGRYNLTATFRADRSSRFASGHRWGYFPSVGVSWNINEEGFLKDAKVLSALKLRLTAGTVGNQEIGDYEYRLTYEAKKYNGTTAYVKSNLGNDYLGWETTVQYNAGIDVGVLKDRLVLVGDVYYKKTSDLLFEAPTSLTEAGTQLENIGNVTNKGVEFALNATIIDVKDFTWNVSAILARNINTITNLGKYDSILLGRDQEEVLQTGEALGSFYGLIFNGIVQNGEDVSLLPTTTFGTPQPGDLKFADVSGSTGKPDGKIDGYDRVVLGNNQPDFTYGFSSSLVFKGFDLFVSLQGSRGNQIYNHLRRFLERPRDSYNASKALLDRWTESNPSTIVPNAKRSYPYSFLDSRYVEDASYLRLKNITLGYTLSPIKQTPGVKLRIFASARNLFTLTTYKGYDPEVARGIDLGIYPTARTFSAGVSLSF</sequence>
<reference evidence="7" key="1">
    <citation type="submission" date="2019-03" db="EMBL/GenBank/DDBJ databases">
        <title>Single cell metagenomics reveals metabolic interactions within the superorganism composed of flagellate Streblomastix strix and complex community of Bacteroidetes bacteria on its surface.</title>
        <authorList>
            <person name="Treitli S.C."/>
            <person name="Kolisko M."/>
            <person name="Husnik F."/>
            <person name="Keeling P."/>
            <person name="Hampl V."/>
        </authorList>
    </citation>
    <scope>NUCLEOTIDE SEQUENCE</scope>
    <source>
        <strain evidence="7">STM</strain>
    </source>
</reference>
<dbReference type="InterPro" id="IPR037066">
    <property type="entry name" value="Plug_dom_sf"/>
</dbReference>
<dbReference type="InterPro" id="IPR012910">
    <property type="entry name" value="Plug_dom"/>
</dbReference>
<feature type="domain" description="TonB-dependent receptor plug" evidence="6">
    <location>
        <begin position="124"/>
        <end position="246"/>
    </location>
</feature>
<evidence type="ECO:0000256" key="3">
    <source>
        <dbReference type="ARBA" id="ARBA00022692"/>
    </source>
</evidence>
<keyword evidence="7" id="KW-0675">Receptor</keyword>
<dbReference type="PROSITE" id="PS52016">
    <property type="entry name" value="TONB_DEPENDENT_REC_3"/>
    <property type="match status" value="1"/>
</dbReference>
<evidence type="ECO:0000256" key="4">
    <source>
        <dbReference type="ARBA" id="ARBA00023136"/>
    </source>
</evidence>
<evidence type="ECO:0000259" key="6">
    <source>
        <dbReference type="Pfam" id="PF07715"/>
    </source>
</evidence>
<dbReference type="NCBIfam" id="TIGR04056">
    <property type="entry name" value="OMP_RagA_SusC"/>
    <property type="match status" value="1"/>
</dbReference>
<dbReference type="AlphaFoldDB" id="A0A5J4RNY6"/>
<evidence type="ECO:0000256" key="5">
    <source>
        <dbReference type="ARBA" id="ARBA00023237"/>
    </source>
</evidence>
<name>A0A5J4RNY6_9ZZZZ</name>
<keyword evidence="2" id="KW-0813">Transport</keyword>
<evidence type="ECO:0000313" key="7">
    <source>
        <dbReference type="EMBL" id="KAA6335334.1"/>
    </source>
</evidence>
<keyword evidence="5" id="KW-0998">Cell outer membrane</keyword>
<comment type="subcellular location">
    <subcellularLocation>
        <location evidence="1">Cell outer membrane</location>
        <topology evidence="1">Multi-pass membrane protein</topology>
    </subcellularLocation>
</comment>
<keyword evidence="3" id="KW-0812">Transmembrane</keyword>
<proteinExistence type="predicted"/>
<evidence type="ECO:0000256" key="2">
    <source>
        <dbReference type="ARBA" id="ARBA00022448"/>
    </source>
</evidence>
<keyword evidence="4" id="KW-0472">Membrane</keyword>
<dbReference type="NCBIfam" id="TIGR04057">
    <property type="entry name" value="SusC_RagA_signa"/>
    <property type="match status" value="1"/>
</dbReference>